<protein>
    <recommendedName>
        <fullName evidence="1">LytR/CpsA/Psr regulator C-terminal domain-containing protein</fullName>
    </recommendedName>
</protein>
<proteinExistence type="predicted"/>
<dbReference type="Gene3D" id="3.30.70.2390">
    <property type="match status" value="1"/>
</dbReference>
<dbReference type="AlphaFoldDB" id="A0AA35T2P5"/>
<organism evidence="2 3">
    <name type="scientific">Geodia barretti</name>
    <name type="common">Barrett's horny sponge</name>
    <dbReference type="NCBI Taxonomy" id="519541"/>
    <lineage>
        <taxon>Eukaryota</taxon>
        <taxon>Metazoa</taxon>
        <taxon>Porifera</taxon>
        <taxon>Demospongiae</taxon>
        <taxon>Heteroscleromorpha</taxon>
        <taxon>Tetractinellida</taxon>
        <taxon>Astrophorina</taxon>
        <taxon>Geodiidae</taxon>
        <taxon>Geodia</taxon>
    </lineage>
</organism>
<keyword evidence="3" id="KW-1185">Reference proteome</keyword>
<feature type="domain" description="LytR/CpsA/Psr regulator C-terminal" evidence="1">
    <location>
        <begin position="51"/>
        <end position="87"/>
    </location>
</feature>
<name>A0AA35T2P5_GEOBA</name>
<dbReference type="InterPro" id="IPR027381">
    <property type="entry name" value="LytR/CpsA/Psr_C"/>
</dbReference>
<evidence type="ECO:0000313" key="2">
    <source>
        <dbReference type="EMBL" id="CAI8040378.1"/>
    </source>
</evidence>
<evidence type="ECO:0000259" key="1">
    <source>
        <dbReference type="Pfam" id="PF13399"/>
    </source>
</evidence>
<dbReference type="Pfam" id="PF13399">
    <property type="entry name" value="LytR_C"/>
    <property type="match status" value="1"/>
</dbReference>
<sequence length="92" mass="9844">MLRVLGRVQDVDDRTLLFPYDEGALLRDIVKQTVAALSVPLDAEDADVTPAVEVLNGTRTSGLAAQAATVFESFGYRIVAVDNAAHPTMSAR</sequence>
<comment type="caution">
    <text evidence="2">The sequence shown here is derived from an EMBL/GenBank/DDBJ whole genome shotgun (WGS) entry which is preliminary data.</text>
</comment>
<dbReference type="EMBL" id="CASHTH010003106">
    <property type="protein sequence ID" value="CAI8040378.1"/>
    <property type="molecule type" value="Genomic_DNA"/>
</dbReference>
<evidence type="ECO:0000313" key="3">
    <source>
        <dbReference type="Proteomes" id="UP001174909"/>
    </source>
</evidence>
<accession>A0AA35T2P5</accession>
<dbReference type="Proteomes" id="UP001174909">
    <property type="component" value="Unassembled WGS sequence"/>
</dbReference>
<gene>
    <name evidence="2" type="ORF">GBAR_LOCUS22511</name>
</gene>
<reference evidence="2" key="1">
    <citation type="submission" date="2023-03" db="EMBL/GenBank/DDBJ databases">
        <authorList>
            <person name="Steffen K."/>
            <person name="Cardenas P."/>
        </authorList>
    </citation>
    <scope>NUCLEOTIDE SEQUENCE</scope>
</reference>